<keyword evidence="6" id="KW-1185">Reference proteome</keyword>
<dbReference type="Pfam" id="PF00076">
    <property type="entry name" value="RRM_1"/>
    <property type="match status" value="1"/>
</dbReference>
<evidence type="ECO:0000313" key="5">
    <source>
        <dbReference type="EMBL" id="PVI00114.1"/>
    </source>
</evidence>
<protein>
    <submittedName>
        <fullName evidence="5">RNA-binding domain-containing protein</fullName>
    </submittedName>
</protein>
<dbReference type="InterPro" id="IPR035979">
    <property type="entry name" value="RBD_domain_sf"/>
</dbReference>
<reference evidence="5 6" key="1">
    <citation type="journal article" date="2018" name="Sci. Rep.">
        <title>Comparative genomics provides insights into the lifestyle and reveals functional heterogeneity of dark septate endophytic fungi.</title>
        <authorList>
            <person name="Knapp D.G."/>
            <person name="Nemeth J.B."/>
            <person name="Barry K."/>
            <person name="Hainaut M."/>
            <person name="Henrissat B."/>
            <person name="Johnson J."/>
            <person name="Kuo A."/>
            <person name="Lim J.H.P."/>
            <person name="Lipzen A."/>
            <person name="Nolan M."/>
            <person name="Ohm R.A."/>
            <person name="Tamas L."/>
            <person name="Grigoriev I.V."/>
            <person name="Spatafora J.W."/>
            <person name="Nagy L.G."/>
            <person name="Kovacs G.M."/>
        </authorList>
    </citation>
    <scope>NUCLEOTIDE SEQUENCE [LARGE SCALE GENOMIC DNA]</scope>
    <source>
        <strain evidence="5 6">DSE2036</strain>
    </source>
</reference>
<dbReference type="EMBL" id="KZ805379">
    <property type="protein sequence ID" value="PVI00114.1"/>
    <property type="molecule type" value="Genomic_DNA"/>
</dbReference>
<accession>A0A2V1DS89</accession>
<dbReference type="InterPro" id="IPR000504">
    <property type="entry name" value="RRM_dom"/>
</dbReference>
<dbReference type="STRING" id="97972.A0A2V1DS89"/>
<dbReference type="InterPro" id="IPR050825">
    <property type="entry name" value="RBM42_RBP45_47-like"/>
</dbReference>
<evidence type="ECO:0000256" key="1">
    <source>
        <dbReference type="ARBA" id="ARBA00022884"/>
    </source>
</evidence>
<evidence type="ECO:0000256" key="2">
    <source>
        <dbReference type="PROSITE-ProRule" id="PRU00176"/>
    </source>
</evidence>
<feature type="compositionally biased region" description="Low complexity" evidence="3">
    <location>
        <begin position="308"/>
        <end position="322"/>
    </location>
</feature>
<dbReference type="PANTHER" id="PTHR47640:SF11">
    <property type="entry name" value="RNA-BINDING PROTEIN 42"/>
    <property type="match status" value="1"/>
</dbReference>
<dbReference type="AlphaFoldDB" id="A0A2V1DS89"/>
<feature type="region of interest" description="Disordered" evidence="3">
    <location>
        <begin position="285"/>
        <end position="351"/>
    </location>
</feature>
<name>A0A2V1DS89_9PLEO</name>
<organism evidence="5 6">
    <name type="scientific">Periconia macrospinosa</name>
    <dbReference type="NCBI Taxonomy" id="97972"/>
    <lineage>
        <taxon>Eukaryota</taxon>
        <taxon>Fungi</taxon>
        <taxon>Dikarya</taxon>
        <taxon>Ascomycota</taxon>
        <taxon>Pezizomycotina</taxon>
        <taxon>Dothideomycetes</taxon>
        <taxon>Pleosporomycetidae</taxon>
        <taxon>Pleosporales</taxon>
        <taxon>Massarineae</taxon>
        <taxon>Periconiaceae</taxon>
        <taxon>Periconia</taxon>
    </lineage>
</organism>
<feature type="compositionally biased region" description="Basic and acidic residues" evidence="3">
    <location>
        <begin position="285"/>
        <end position="298"/>
    </location>
</feature>
<proteinExistence type="predicted"/>
<keyword evidence="1 2" id="KW-0694">RNA-binding</keyword>
<dbReference type="GO" id="GO:0003729">
    <property type="term" value="F:mRNA binding"/>
    <property type="evidence" value="ECO:0007669"/>
    <property type="project" value="InterPro"/>
</dbReference>
<dbReference type="PROSITE" id="PS50102">
    <property type="entry name" value="RRM"/>
    <property type="match status" value="1"/>
</dbReference>
<feature type="region of interest" description="Disordered" evidence="3">
    <location>
        <begin position="165"/>
        <end position="198"/>
    </location>
</feature>
<evidence type="ECO:0000256" key="3">
    <source>
        <dbReference type="SAM" id="MobiDB-lite"/>
    </source>
</evidence>
<feature type="region of interest" description="Disordered" evidence="3">
    <location>
        <begin position="1"/>
        <end position="42"/>
    </location>
</feature>
<feature type="compositionally biased region" description="Basic and acidic residues" evidence="3">
    <location>
        <begin position="180"/>
        <end position="195"/>
    </location>
</feature>
<feature type="compositionally biased region" description="Polar residues" evidence="3">
    <location>
        <begin position="17"/>
        <end position="32"/>
    </location>
</feature>
<sequence length="351" mass="37824">MSNKDLHPHPSLPARPPTTTYSAPPSRNNTGGARTFGSFTPRAVVAQSPAQVAAPPALYSQPPVSAPNQLTAYPSSNAYYSSYQAYGNNTVTAATYSAPTYSAPTYSAPNYSATTYSTPTTVNSGYPTNYDPEEEARIAEWNSAYTRGDADGKKAGNVHTAVRTDVHPTTDSPAGAAGSEKQKTVVREAGGKSWEDPSLLEWNPQHPRLFIGNLAGEVTDDSLLKAFSKYPSVVKARVVRDKRSTKSKSYGFVSFSDTDDYFRAAKEMQGKYIGSHPVLIKRATSEVKPTVKREDRHGKYGKNHRNNNNKNKNNGKGPNAEGALQFPGAAPFSATNGVHKKGKNTGQRMLG</sequence>
<dbReference type="PANTHER" id="PTHR47640">
    <property type="entry name" value="TRNA SELENOCYSTEINE 1-ASSOCIATED PROTEIN 1-RELATED-RELATED"/>
    <property type="match status" value="1"/>
</dbReference>
<evidence type="ECO:0000313" key="6">
    <source>
        <dbReference type="Proteomes" id="UP000244855"/>
    </source>
</evidence>
<dbReference type="SMART" id="SM00360">
    <property type="entry name" value="RRM"/>
    <property type="match status" value="1"/>
</dbReference>
<feature type="domain" description="RRM" evidence="4">
    <location>
        <begin position="207"/>
        <end position="285"/>
    </location>
</feature>
<dbReference type="InterPro" id="IPR012677">
    <property type="entry name" value="Nucleotide-bd_a/b_plait_sf"/>
</dbReference>
<gene>
    <name evidence="5" type="ORF">DM02DRAFT_410660</name>
</gene>
<dbReference type="Gene3D" id="3.30.70.330">
    <property type="match status" value="1"/>
</dbReference>
<dbReference type="SUPFAM" id="SSF54928">
    <property type="entry name" value="RNA-binding domain, RBD"/>
    <property type="match status" value="1"/>
</dbReference>
<dbReference type="OrthoDB" id="1749473at2759"/>
<evidence type="ECO:0000259" key="4">
    <source>
        <dbReference type="PROSITE" id="PS50102"/>
    </source>
</evidence>
<dbReference type="Proteomes" id="UP000244855">
    <property type="component" value="Unassembled WGS sequence"/>
</dbReference>